<keyword evidence="9" id="KW-1185">Reference proteome</keyword>
<proteinExistence type="inferred from homology"/>
<evidence type="ECO:0000256" key="1">
    <source>
        <dbReference type="ARBA" id="ARBA00005417"/>
    </source>
</evidence>
<keyword evidence="2" id="KW-0813">Transport</keyword>
<keyword evidence="4" id="KW-0547">Nucleotide-binding</keyword>
<dbReference type="PANTHER" id="PTHR43820">
    <property type="entry name" value="HIGH-AFFINITY BRANCHED-CHAIN AMINO ACID TRANSPORT ATP-BINDING PROTEIN LIVF"/>
    <property type="match status" value="1"/>
</dbReference>
<keyword evidence="3" id="KW-0472">Membrane</keyword>
<dbReference type="EMBL" id="QNRQ01000002">
    <property type="protein sequence ID" value="RBP41642.1"/>
    <property type="molecule type" value="Genomic_DNA"/>
</dbReference>
<dbReference type="Proteomes" id="UP000253628">
    <property type="component" value="Unassembled WGS sequence"/>
</dbReference>
<dbReference type="InterPro" id="IPR017871">
    <property type="entry name" value="ABC_transporter-like_CS"/>
</dbReference>
<accession>A0A366HH93</accession>
<organism evidence="8 9">
    <name type="scientific">Eoetvoesiella caeni</name>
    <dbReference type="NCBI Taxonomy" id="645616"/>
    <lineage>
        <taxon>Bacteria</taxon>
        <taxon>Pseudomonadati</taxon>
        <taxon>Pseudomonadota</taxon>
        <taxon>Betaproteobacteria</taxon>
        <taxon>Burkholderiales</taxon>
        <taxon>Alcaligenaceae</taxon>
        <taxon>Eoetvoesiella</taxon>
    </lineage>
</organism>
<gene>
    <name evidence="8" type="ORF">DFR37_10221</name>
</gene>
<keyword evidence="3" id="KW-1003">Cell membrane</keyword>
<dbReference type="GO" id="GO:0015658">
    <property type="term" value="F:branched-chain amino acid transmembrane transporter activity"/>
    <property type="evidence" value="ECO:0007669"/>
    <property type="project" value="TreeGrafter"/>
</dbReference>
<dbReference type="GO" id="GO:0015807">
    <property type="term" value="P:L-amino acid transport"/>
    <property type="evidence" value="ECO:0007669"/>
    <property type="project" value="TreeGrafter"/>
</dbReference>
<evidence type="ECO:0000256" key="5">
    <source>
        <dbReference type="ARBA" id="ARBA00022840"/>
    </source>
</evidence>
<protein>
    <submittedName>
        <fullName evidence="8">Branched-chain amino acid transport system ATP-binding protein</fullName>
    </submittedName>
</protein>
<dbReference type="InterPro" id="IPR003593">
    <property type="entry name" value="AAA+_ATPase"/>
</dbReference>
<evidence type="ECO:0000313" key="9">
    <source>
        <dbReference type="Proteomes" id="UP000253628"/>
    </source>
</evidence>
<dbReference type="Pfam" id="PF00005">
    <property type="entry name" value="ABC_tran"/>
    <property type="match status" value="1"/>
</dbReference>
<dbReference type="PROSITE" id="PS50893">
    <property type="entry name" value="ABC_TRANSPORTER_2"/>
    <property type="match status" value="1"/>
</dbReference>
<keyword evidence="5 8" id="KW-0067">ATP-binding</keyword>
<dbReference type="InterPro" id="IPR027417">
    <property type="entry name" value="P-loop_NTPase"/>
</dbReference>
<sequence length="246" mass="27080">MREAGDAATGREVLLQFDKVCSGYGLGQVLFDVSLRVNKGEVVSLMGRNGMGKTTLIRTAMGMLVPRDGQVSFAERRLNGMAMHRVAALGLGWVPEGRFIFPSLSVEENLMATASNRRGSTQPWTLERIYELFPRLHERRRNGGGQLSGGEQQMLTIGRALMTNPRLLILDEATEGLAPKIRQEIWQTLAAIKGTGQSILVVDKDVRALARLADRHYMIEKGCIAWQGDSTALLADAQLAKRYVGI</sequence>
<evidence type="ECO:0000259" key="7">
    <source>
        <dbReference type="PROSITE" id="PS50893"/>
    </source>
</evidence>
<dbReference type="GO" id="GO:0016887">
    <property type="term" value="F:ATP hydrolysis activity"/>
    <property type="evidence" value="ECO:0007669"/>
    <property type="project" value="InterPro"/>
</dbReference>
<name>A0A366HH93_9BURK</name>
<dbReference type="PANTHER" id="PTHR43820:SF2">
    <property type="entry name" value="ABC TRANSPORTER ATP-BINDING PROTEIN"/>
    <property type="match status" value="1"/>
</dbReference>
<evidence type="ECO:0000256" key="3">
    <source>
        <dbReference type="ARBA" id="ARBA00022475"/>
    </source>
</evidence>
<dbReference type="InterPro" id="IPR003439">
    <property type="entry name" value="ABC_transporter-like_ATP-bd"/>
</dbReference>
<dbReference type="PROSITE" id="PS00211">
    <property type="entry name" value="ABC_TRANSPORTER_1"/>
    <property type="match status" value="1"/>
</dbReference>
<reference evidence="8 9" key="1">
    <citation type="submission" date="2018-06" db="EMBL/GenBank/DDBJ databases">
        <title>Genomic Encyclopedia of Type Strains, Phase IV (KMG-IV): sequencing the most valuable type-strain genomes for metagenomic binning, comparative biology and taxonomic classification.</title>
        <authorList>
            <person name="Goeker M."/>
        </authorList>
    </citation>
    <scope>NUCLEOTIDE SEQUENCE [LARGE SCALE GENOMIC DNA]</scope>
    <source>
        <strain evidence="8 9">DSM 25520</strain>
    </source>
</reference>
<dbReference type="Gene3D" id="3.40.50.300">
    <property type="entry name" value="P-loop containing nucleotide triphosphate hydrolases"/>
    <property type="match status" value="1"/>
</dbReference>
<evidence type="ECO:0000256" key="6">
    <source>
        <dbReference type="ARBA" id="ARBA00022970"/>
    </source>
</evidence>
<dbReference type="SUPFAM" id="SSF52540">
    <property type="entry name" value="P-loop containing nucleoside triphosphate hydrolases"/>
    <property type="match status" value="1"/>
</dbReference>
<comment type="caution">
    <text evidence="8">The sequence shown here is derived from an EMBL/GenBank/DDBJ whole genome shotgun (WGS) entry which is preliminary data.</text>
</comment>
<evidence type="ECO:0000313" key="8">
    <source>
        <dbReference type="EMBL" id="RBP41642.1"/>
    </source>
</evidence>
<dbReference type="AlphaFoldDB" id="A0A366HH93"/>
<feature type="domain" description="ABC transporter" evidence="7">
    <location>
        <begin position="15"/>
        <end position="246"/>
    </location>
</feature>
<dbReference type="InterPro" id="IPR052156">
    <property type="entry name" value="BCAA_Transport_ATP-bd_LivF"/>
</dbReference>
<evidence type="ECO:0000256" key="4">
    <source>
        <dbReference type="ARBA" id="ARBA00022741"/>
    </source>
</evidence>
<evidence type="ECO:0000256" key="2">
    <source>
        <dbReference type="ARBA" id="ARBA00022448"/>
    </source>
</evidence>
<dbReference type="CDD" id="cd03224">
    <property type="entry name" value="ABC_TM1139_LivF_branched"/>
    <property type="match status" value="1"/>
</dbReference>
<dbReference type="GO" id="GO:0005524">
    <property type="term" value="F:ATP binding"/>
    <property type="evidence" value="ECO:0007669"/>
    <property type="project" value="UniProtKB-KW"/>
</dbReference>
<comment type="similarity">
    <text evidence="1">Belongs to the ABC transporter superfamily.</text>
</comment>
<dbReference type="SMART" id="SM00382">
    <property type="entry name" value="AAA"/>
    <property type="match status" value="1"/>
</dbReference>
<dbReference type="RefSeq" id="WP_170139841.1">
    <property type="nucleotide sequence ID" value="NZ_JACCEU010000002.1"/>
</dbReference>
<keyword evidence="6" id="KW-0029">Amino-acid transport</keyword>